<dbReference type="Gene3D" id="2.130.10.10">
    <property type="entry name" value="YVTN repeat-like/Quinoprotein amine dehydrogenase"/>
    <property type="match status" value="1"/>
</dbReference>
<reference evidence="1 2" key="1">
    <citation type="journal article" date="2024" name="Nat. Commun.">
        <title>Phylogenomics reveals the evolutionary origins of lichenization in chlorophyte algae.</title>
        <authorList>
            <person name="Puginier C."/>
            <person name="Libourel C."/>
            <person name="Otte J."/>
            <person name="Skaloud P."/>
            <person name="Haon M."/>
            <person name="Grisel S."/>
            <person name="Petersen M."/>
            <person name="Berrin J.G."/>
            <person name="Delaux P.M."/>
            <person name="Dal Grande F."/>
            <person name="Keller J."/>
        </authorList>
    </citation>
    <scope>NUCLEOTIDE SEQUENCE [LARGE SCALE GENOMIC DNA]</scope>
    <source>
        <strain evidence="1 2">SAG 2145</strain>
    </source>
</reference>
<dbReference type="AlphaFoldDB" id="A0AAW1SBB3"/>
<proteinExistence type="predicted"/>
<accession>A0AAW1SBB3</accession>
<comment type="caution">
    <text evidence="1">The sequence shown here is derived from an EMBL/GenBank/DDBJ whole genome shotgun (WGS) entry which is preliminary data.</text>
</comment>
<keyword evidence="2" id="KW-1185">Reference proteome</keyword>
<dbReference type="EMBL" id="JALJOS010000002">
    <property type="protein sequence ID" value="KAK9843267.1"/>
    <property type="molecule type" value="Genomic_DNA"/>
</dbReference>
<gene>
    <name evidence="1" type="ORF">WJX74_009463</name>
</gene>
<protein>
    <submittedName>
        <fullName evidence="1">Uncharacterized protein</fullName>
    </submittedName>
</protein>
<evidence type="ECO:0000313" key="2">
    <source>
        <dbReference type="Proteomes" id="UP001438707"/>
    </source>
</evidence>
<evidence type="ECO:0000313" key="1">
    <source>
        <dbReference type="EMBL" id="KAK9843267.1"/>
    </source>
</evidence>
<dbReference type="SUPFAM" id="SSF82171">
    <property type="entry name" value="DPP6 N-terminal domain-like"/>
    <property type="match status" value="1"/>
</dbReference>
<dbReference type="InterPro" id="IPR015943">
    <property type="entry name" value="WD40/YVTN_repeat-like_dom_sf"/>
</dbReference>
<dbReference type="Proteomes" id="UP001438707">
    <property type="component" value="Unassembled WGS sequence"/>
</dbReference>
<name>A0AAW1SBB3_9CHLO</name>
<sequence length="381" mass="42315">MSWHTIPLLKMRDAQAISQTCSSLRRVVHTGLPATTWSSLARRTFPPAHPILAVDSVHMQTEVAQLAQFHASVRSGKCVATAKGCILQGNRGHPAHRDDSPAYLSHSGKLFLCQQAENICLYSLSLECASEKDHDQDEELMASLLFSQPTMEDSITAEYKGCSFFWSPDDSWVAIWYTVRDYSDPRAVDFNANAIFAVVYIFQVATKQVFAAMHTKDIETLAQVSVSPDSKLLFLAWDNYTFNGSTIDIYDPRERRVQCSVRDEASQPGRLSLSPCSKYFAMPPAANVHVYSTDGLLKTVLKSALPANKPSWEQVAWSPDELHLAIWQPGSPSAMCIFETECWTFVRSIAVEEPDFGAGKEGAGLLWGLLGLMPMVRSLDQ</sequence>
<organism evidence="1 2">
    <name type="scientific">Apatococcus lobatus</name>
    <dbReference type="NCBI Taxonomy" id="904363"/>
    <lineage>
        <taxon>Eukaryota</taxon>
        <taxon>Viridiplantae</taxon>
        <taxon>Chlorophyta</taxon>
        <taxon>core chlorophytes</taxon>
        <taxon>Trebouxiophyceae</taxon>
        <taxon>Chlorellales</taxon>
        <taxon>Chlorellaceae</taxon>
        <taxon>Apatococcus</taxon>
    </lineage>
</organism>